<keyword evidence="1" id="KW-1133">Transmembrane helix</keyword>
<name>C4GBV0_9FIRM</name>
<dbReference type="AlphaFoldDB" id="C4GBV0"/>
<sequence length="98" mass="10623">MHKKNRSNLAILMAVLASLSIAAYLFMAYQAAVSGGDTPNLMGAAAVLFMILSLICLYYGVREFRLGTYSRSSRLSGLLLPLVASFLWLGTYILGILS</sequence>
<organism evidence="2 3">
    <name type="scientific">Shuttleworthella satelles DSM 14600</name>
    <dbReference type="NCBI Taxonomy" id="626523"/>
    <lineage>
        <taxon>Bacteria</taxon>
        <taxon>Bacillati</taxon>
        <taxon>Bacillota</taxon>
        <taxon>Clostridia</taxon>
        <taxon>Lachnospirales</taxon>
        <taxon>Lachnospiraceae</taxon>
        <taxon>Shuttleworthella</taxon>
    </lineage>
</organism>
<dbReference type="eggNOG" id="ENOG502ZU78">
    <property type="taxonomic scope" value="Bacteria"/>
</dbReference>
<accession>C4GBV0</accession>
<comment type="caution">
    <text evidence="2">The sequence shown here is derived from an EMBL/GenBank/DDBJ whole genome shotgun (WGS) entry which is preliminary data.</text>
</comment>
<dbReference type="Proteomes" id="UP000003494">
    <property type="component" value="Unassembled WGS sequence"/>
</dbReference>
<dbReference type="EMBL" id="ACIP02000002">
    <property type="protein sequence ID" value="EEP28593.1"/>
    <property type="molecule type" value="Genomic_DNA"/>
</dbReference>
<feature type="transmembrane region" description="Helical" evidence="1">
    <location>
        <begin position="9"/>
        <end position="29"/>
    </location>
</feature>
<evidence type="ECO:0000256" key="1">
    <source>
        <dbReference type="SAM" id="Phobius"/>
    </source>
</evidence>
<keyword evidence="1" id="KW-0472">Membrane</keyword>
<feature type="transmembrane region" description="Helical" evidence="1">
    <location>
        <begin position="73"/>
        <end position="97"/>
    </location>
</feature>
<evidence type="ECO:0000313" key="2">
    <source>
        <dbReference type="EMBL" id="EEP28593.1"/>
    </source>
</evidence>
<evidence type="ECO:0000313" key="3">
    <source>
        <dbReference type="Proteomes" id="UP000003494"/>
    </source>
</evidence>
<reference evidence="2" key="1">
    <citation type="submission" date="2009-04" db="EMBL/GenBank/DDBJ databases">
        <authorList>
            <person name="Weinstock G."/>
            <person name="Sodergren E."/>
            <person name="Clifton S."/>
            <person name="Fulton L."/>
            <person name="Fulton B."/>
            <person name="Courtney L."/>
            <person name="Fronick C."/>
            <person name="Harrison M."/>
            <person name="Strong C."/>
            <person name="Farmer C."/>
            <person name="Delahaunty K."/>
            <person name="Markovic C."/>
            <person name="Hall O."/>
            <person name="Minx P."/>
            <person name="Tomlinson C."/>
            <person name="Mitreva M."/>
            <person name="Nelson J."/>
            <person name="Hou S."/>
            <person name="Wollam A."/>
            <person name="Pepin K.H."/>
            <person name="Johnson M."/>
            <person name="Bhonagiri V."/>
            <person name="Nash W.E."/>
            <person name="Warren W."/>
            <person name="Chinwalla A."/>
            <person name="Mardis E.R."/>
            <person name="Wilson R.K."/>
        </authorList>
    </citation>
    <scope>NUCLEOTIDE SEQUENCE [LARGE SCALE GENOMIC DNA]</scope>
    <source>
        <strain evidence="2">DSM 14600</strain>
    </source>
</reference>
<keyword evidence="1" id="KW-0812">Transmembrane</keyword>
<dbReference type="STRING" id="626523.GCWU000342_01403"/>
<keyword evidence="3" id="KW-1185">Reference proteome</keyword>
<gene>
    <name evidence="2" type="ORF">GCWU000342_01403</name>
</gene>
<dbReference type="HOGENOM" id="CLU_2332113_0_0_9"/>
<protein>
    <submittedName>
        <fullName evidence="2">Uncharacterized protein</fullName>
    </submittedName>
</protein>
<feature type="transmembrane region" description="Helical" evidence="1">
    <location>
        <begin position="41"/>
        <end position="61"/>
    </location>
</feature>
<proteinExistence type="predicted"/>